<dbReference type="Pfam" id="PF19251">
    <property type="entry name" value="DUF5899"/>
    <property type="match status" value="1"/>
</dbReference>
<evidence type="ECO:0000259" key="1">
    <source>
        <dbReference type="Pfam" id="PF19251"/>
    </source>
</evidence>
<accession>A0A6C0H257</accession>
<name>A0A6C0H257_9ZZZZ</name>
<organism evidence="2">
    <name type="scientific">viral metagenome</name>
    <dbReference type="NCBI Taxonomy" id="1070528"/>
    <lineage>
        <taxon>unclassified sequences</taxon>
        <taxon>metagenomes</taxon>
        <taxon>organismal metagenomes</taxon>
    </lineage>
</organism>
<evidence type="ECO:0000313" key="2">
    <source>
        <dbReference type="EMBL" id="QHT74628.1"/>
    </source>
</evidence>
<protein>
    <recommendedName>
        <fullName evidence="1">DUF5899 domain-containing protein</fullName>
    </recommendedName>
</protein>
<proteinExistence type="predicted"/>
<feature type="domain" description="DUF5899" evidence="1">
    <location>
        <begin position="174"/>
        <end position="279"/>
    </location>
</feature>
<dbReference type="AlphaFoldDB" id="A0A6C0H257"/>
<sequence>MEFVVPVFALSSLYIINNQSKKNNEAFSNKSLLPNTDVPDKNYPSELPVISTETDRTSELSTVNKFDNGGSVYTDKYFNPNMSNPNTNNPNASYYSLTGDKVDSNYFKHNNMVPFFGSHLRNMHVDANTAEGILDNYSGAGSQYITKKEQSPMFAPVDNQQWAYGAPNQTDFIQSRINPSLRMANVKPFEQESVAPGLGLGYTKEGAGGFNSGMLARDMWMEKNVDELRTNNNPKASGYGLYGHEGPSYSSIKKISTPDQIGIVEKNRPERAFELDNRSANGSNDIGRLFTTTGAGKGETLRPVTIERFVSRPETAVSYTGVAGYQNAETYVPGEYMPTHNQQFGEVPMGVANANGRQYATESDYEIKAKKAYPNNRTANQQNGYFGLVSGSLGAAVAPLLDILRPSRKENTIGNLRLYENAGTRVSESYIFNPADRPAATIRETTENSKFHLNVNANQNGGAYHVTEHQAGHTYRTETGDFMYMGNAGAGDGTRQATSYEANYNQRNNDIKSSTIQGYMVQGNMNLMNSDINMRQVSRDSLLKNNRAVAATLPSQSPDIANMGRVAGNDNSLYSNIQMDRNNLDIKGILSANPYVNDYKSVL</sequence>
<dbReference type="EMBL" id="MN739853">
    <property type="protein sequence ID" value="QHT74628.1"/>
    <property type="molecule type" value="Genomic_DNA"/>
</dbReference>
<reference evidence="2" key="1">
    <citation type="journal article" date="2020" name="Nature">
        <title>Giant virus diversity and host interactions through global metagenomics.</title>
        <authorList>
            <person name="Schulz F."/>
            <person name="Roux S."/>
            <person name="Paez-Espino D."/>
            <person name="Jungbluth S."/>
            <person name="Walsh D.A."/>
            <person name="Denef V.J."/>
            <person name="McMahon K.D."/>
            <person name="Konstantinidis K.T."/>
            <person name="Eloe-Fadrosh E.A."/>
            <person name="Kyrpides N.C."/>
            <person name="Woyke T."/>
        </authorList>
    </citation>
    <scope>NUCLEOTIDE SEQUENCE</scope>
    <source>
        <strain evidence="2">GVMAG-M-3300023179-59</strain>
    </source>
</reference>
<dbReference type="InterPro" id="IPR045418">
    <property type="entry name" value="P2_DUF5899"/>
</dbReference>